<accession>A0ABS1YM02</accession>
<comment type="caution">
    <text evidence="1">The sequence shown here is derived from an EMBL/GenBank/DDBJ whole genome shotgun (WGS) entry which is preliminary data.</text>
</comment>
<name>A0ABS1YM02_9ACTN</name>
<sequence>MWWVVAASVVVGLVAAYLVWTAGRVERLQSRAELAARALDAHLLRRAAA</sequence>
<reference evidence="1 2" key="1">
    <citation type="submission" date="2021-01" db="EMBL/GenBank/DDBJ databases">
        <title>Draft genome sequence of Micromonospora sp. strain STR1s_6.</title>
        <authorList>
            <person name="Karlyshev A."/>
            <person name="Jawad R."/>
        </authorList>
    </citation>
    <scope>NUCLEOTIDE SEQUENCE [LARGE SCALE GENOMIC DNA]</scope>
    <source>
        <strain evidence="1 2">STR1S-6</strain>
    </source>
</reference>
<evidence type="ECO:0000313" key="1">
    <source>
        <dbReference type="EMBL" id="MBM0278441.1"/>
    </source>
</evidence>
<organism evidence="1 2">
    <name type="scientific">Micromonospora tarensis</name>
    <dbReference type="NCBI Taxonomy" id="2806100"/>
    <lineage>
        <taxon>Bacteria</taxon>
        <taxon>Bacillati</taxon>
        <taxon>Actinomycetota</taxon>
        <taxon>Actinomycetes</taxon>
        <taxon>Micromonosporales</taxon>
        <taxon>Micromonosporaceae</taxon>
        <taxon>Micromonospora</taxon>
    </lineage>
</organism>
<evidence type="ECO:0008006" key="3">
    <source>
        <dbReference type="Google" id="ProtNLM"/>
    </source>
</evidence>
<dbReference type="Proteomes" id="UP000622245">
    <property type="component" value="Unassembled WGS sequence"/>
</dbReference>
<protein>
    <recommendedName>
        <fullName evidence="3">Two-component sensor histidine kinase</fullName>
    </recommendedName>
</protein>
<dbReference type="EMBL" id="JAEVHL010000170">
    <property type="protein sequence ID" value="MBM0278441.1"/>
    <property type="molecule type" value="Genomic_DNA"/>
</dbReference>
<feature type="non-terminal residue" evidence="1">
    <location>
        <position position="49"/>
    </location>
</feature>
<proteinExistence type="predicted"/>
<keyword evidence="2" id="KW-1185">Reference proteome</keyword>
<evidence type="ECO:0000313" key="2">
    <source>
        <dbReference type="Proteomes" id="UP000622245"/>
    </source>
</evidence>
<gene>
    <name evidence="1" type="ORF">JM949_25490</name>
</gene>